<sequence length="162" mass="17878">MPPAPVSELGCSLARKGMTRFHELCNEVVDFGFQISSQSKMPAVLFNKAMPLNDGSSPTAPLDVSTTPKTSTTLSTHSSPVHISEHTRKIVTAVLASTLLVMLVAVVGTVVYRRIWKQRVSAKRGECAEKQHNNQRLQPKSSSLIPTLAPDQVKTRWRYPLR</sequence>
<proteinExistence type="predicted"/>
<accession>A0A2X0KM78</accession>
<keyword evidence="2" id="KW-0472">Membrane</keyword>
<feature type="compositionally biased region" description="Low complexity" evidence="1">
    <location>
        <begin position="65"/>
        <end position="79"/>
    </location>
</feature>
<dbReference type="Proteomes" id="UP000249723">
    <property type="component" value="Unassembled WGS sequence"/>
</dbReference>
<gene>
    <name evidence="3" type="ORF">BZ3500_MVSOF-1268-A1-R1_CHR1-1G00933</name>
</gene>
<organism evidence="3 4">
    <name type="scientific">Microbotryum saponariae</name>
    <dbReference type="NCBI Taxonomy" id="289078"/>
    <lineage>
        <taxon>Eukaryota</taxon>
        <taxon>Fungi</taxon>
        <taxon>Dikarya</taxon>
        <taxon>Basidiomycota</taxon>
        <taxon>Pucciniomycotina</taxon>
        <taxon>Microbotryomycetes</taxon>
        <taxon>Microbotryales</taxon>
        <taxon>Microbotryaceae</taxon>
        <taxon>Microbotryum</taxon>
    </lineage>
</organism>
<keyword evidence="4" id="KW-1185">Reference proteome</keyword>
<feature type="region of interest" description="Disordered" evidence="1">
    <location>
        <begin position="57"/>
        <end position="80"/>
    </location>
</feature>
<protein>
    <submittedName>
        <fullName evidence="3">BZ3500_MvSof-1268-A1-R1_Chr1-1g00933 protein</fullName>
    </submittedName>
</protein>
<evidence type="ECO:0000256" key="2">
    <source>
        <dbReference type="SAM" id="Phobius"/>
    </source>
</evidence>
<evidence type="ECO:0000256" key="1">
    <source>
        <dbReference type="SAM" id="MobiDB-lite"/>
    </source>
</evidence>
<reference evidence="4" key="1">
    <citation type="submission" date="2016-10" db="EMBL/GenBank/DDBJ databases">
        <authorList>
            <person name="Jeantristanb JTB J.-T."/>
            <person name="Ricardo R."/>
        </authorList>
    </citation>
    <scope>NUCLEOTIDE SEQUENCE [LARGE SCALE GENOMIC DNA]</scope>
</reference>
<feature type="transmembrane region" description="Helical" evidence="2">
    <location>
        <begin position="90"/>
        <end position="112"/>
    </location>
</feature>
<dbReference type="AlphaFoldDB" id="A0A2X0KM78"/>
<keyword evidence="2" id="KW-0812">Transmembrane</keyword>
<dbReference type="OrthoDB" id="10479142at2759"/>
<keyword evidence="2" id="KW-1133">Transmembrane helix</keyword>
<evidence type="ECO:0000313" key="3">
    <source>
        <dbReference type="EMBL" id="SCZ89071.1"/>
    </source>
</evidence>
<evidence type="ECO:0000313" key="4">
    <source>
        <dbReference type="Proteomes" id="UP000249723"/>
    </source>
</evidence>
<dbReference type="EMBL" id="FMWP01000013">
    <property type="protein sequence ID" value="SCZ89071.1"/>
    <property type="molecule type" value="Genomic_DNA"/>
</dbReference>
<name>A0A2X0KM78_9BASI</name>